<dbReference type="HAMAP" id="MF_00265">
    <property type="entry name" value="VapC_Nob1"/>
    <property type="match status" value="1"/>
</dbReference>
<dbReference type="GO" id="GO:0004540">
    <property type="term" value="F:RNA nuclease activity"/>
    <property type="evidence" value="ECO:0007669"/>
    <property type="project" value="InterPro"/>
</dbReference>
<dbReference type="SUPFAM" id="SSF88723">
    <property type="entry name" value="PIN domain-like"/>
    <property type="match status" value="1"/>
</dbReference>
<dbReference type="Proteomes" id="UP000190837">
    <property type="component" value="Unassembled WGS sequence"/>
</dbReference>
<dbReference type="NCBIfam" id="NF010285">
    <property type="entry name" value="PRK13725.1"/>
    <property type="match status" value="1"/>
</dbReference>
<dbReference type="EC" id="3.1.-.-" evidence="8"/>
<keyword evidence="6 8" id="KW-0460">Magnesium</keyword>
<evidence type="ECO:0000313" key="11">
    <source>
        <dbReference type="Proteomes" id="UP000190837"/>
    </source>
</evidence>
<keyword evidence="8" id="KW-0800">Toxin</keyword>
<keyword evidence="5 8" id="KW-0378">Hydrolase</keyword>
<comment type="cofactor">
    <cofactor evidence="1 8">
        <name>Mg(2+)</name>
        <dbReference type="ChEBI" id="CHEBI:18420"/>
    </cofactor>
</comment>
<dbReference type="RefSeq" id="WP_079539889.1">
    <property type="nucleotide sequence ID" value="NZ_FKLO01000033.1"/>
</dbReference>
<dbReference type="PANTHER" id="PTHR33653">
    <property type="entry name" value="RIBONUCLEASE VAPC2"/>
    <property type="match status" value="1"/>
</dbReference>
<accession>A0A1C3NEJ9</accession>
<dbReference type="GO" id="GO:0090729">
    <property type="term" value="F:toxin activity"/>
    <property type="evidence" value="ECO:0007669"/>
    <property type="project" value="UniProtKB-KW"/>
</dbReference>
<reference evidence="11" key="1">
    <citation type="submission" date="2016-04" db="EMBL/GenBank/DDBJ databases">
        <authorList>
            <person name="Tagini F."/>
        </authorList>
    </citation>
    <scope>NUCLEOTIDE SEQUENCE [LARGE SCALE GENOMIC DNA]</scope>
    <source>
        <strain evidence="11">CHUV0807</strain>
    </source>
</reference>
<evidence type="ECO:0000256" key="7">
    <source>
        <dbReference type="ARBA" id="ARBA00038093"/>
    </source>
</evidence>
<evidence type="ECO:0000256" key="1">
    <source>
        <dbReference type="ARBA" id="ARBA00001946"/>
    </source>
</evidence>
<keyword evidence="4 8" id="KW-0479">Metal-binding</keyword>
<evidence type="ECO:0000256" key="6">
    <source>
        <dbReference type="ARBA" id="ARBA00022842"/>
    </source>
</evidence>
<protein>
    <recommendedName>
        <fullName evidence="8">Ribonuclease VapC</fullName>
        <shortName evidence="8">RNase VapC</shortName>
        <ecNumber evidence="8">3.1.-.-</ecNumber>
    </recommendedName>
    <alternativeName>
        <fullName evidence="8">Toxin VapC</fullName>
    </alternativeName>
</protein>
<evidence type="ECO:0000313" key="10">
    <source>
        <dbReference type="EMBL" id="SBV31005.1"/>
    </source>
</evidence>
<evidence type="ECO:0000256" key="2">
    <source>
        <dbReference type="ARBA" id="ARBA00022649"/>
    </source>
</evidence>
<evidence type="ECO:0000256" key="5">
    <source>
        <dbReference type="ARBA" id="ARBA00022801"/>
    </source>
</evidence>
<dbReference type="EMBL" id="FKLO01000033">
    <property type="protein sequence ID" value="SBV31005.1"/>
    <property type="molecule type" value="Genomic_DNA"/>
</dbReference>
<name>A0A1C3NEJ9_9GAMM</name>
<comment type="similarity">
    <text evidence="7 8">Belongs to the PINc/VapC protein family.</text>
</comment>
<keyword evidence="3 8" id="KW-0540">Nuclease</keyword>
<feature type="domain" description="PIN" evidence="9">
    <location>
        <begin position="4"/>
        <end position="125"/>
    </location>
</feature>
<dbReference type="Gene3D" id="3.40.50.1010">
    <property type="entry name" value="5'-nuclease"/>
    <property type="match status" value="1"/>
</dbReference>
<comment type="function">
    <text evidence="8">Toxic component of a toxin-antitoxin (TA) system. An RNase.</text>
</comment>
<evidence type="ECO:0000256" key="3">
    <source>
        <dbReference type="ARBA" id="ARBA00022722"/>
    </source>
</evidence>
<sequence>MLTYMLDTNTIIYTMKNRPAGMQERFNRLVSQLCISSITAAELCFGVEKSAWPERNRADLEDFFSRLEILPYGLKAAYHYGNIRFQLQKAGKIIGGNDIHIAAHARSEGLVLISNNLAEFQRVDGLRLENWVV</sequence>
<proteinExistence type="inferred from homology"/>
<dbReference type="GO" id="GO:0000287">
    <property type="term" value="F:magnesium ion binding"/>
    <property type="evidence" value="ECO:0007669"/>
    <property type="project" value="UniProtKB-UniRule"/>
</dbReference>
<dbReference type="InterPro" id="IPR002716">
    <property type="entry name" value="PIN_dom"/>
</dbReference>
<dbReference type="GO" id="GO:0016787">
    <property type="term" value="F:hydrolase activity"/>
    <property type="evidence" value="ECO:0007669"/>
    <property type="project" value="UniProtKB-KW"/>
</dbReference>
<evidence type="ECO:0000256" key="8">
    <source>
        <dbReference type="HAMAP-Rule" id="MF_00265"/>
    </source>
</evidence>
<gene>
    <name evidence="8" type="primary">vapC</name>
    <name evidence="10" type="ORF">CHUV0807_0808</name>
</gene>
<evidence type="ECO:0000259" key="9">
    <source>
        <dbReference type="Pfam" id="PF01850"/>
    </source>
</evidence>
<dbReference type="InterPro" id="IPR022907">
    <property type="entry name" value="VapC_family"/>
</dbReference>
<dbReference type="InterPro" id="IPR029060">
    <property type="entry name" value="PIN-like_dom_sf"/>
</dbReference>
<dbReference type="AlphaFoldDB" id="A0A1C3NEJ9"/>
<dbReference type="PANTHER" id="PTHR33653:SF1">
    <property type="entry name" value="RIBONUCLEASE VAPC2"/>
    <property type="match status" value="1"/>
</dbReference>
<feature type="binding site" evidence="8">
    <location>
        <position position="7"/>
    </location>
    <ligand>
        <name>Mg(2+)</name>
        <dbReference type="ChEBI" id="CHEBI:18420"/>
    </ligand>
</feature>
<evidence type="ECO:0000256" key="4">
    <source>
        <dbReference type="ARBA" id="ARBA00022723"/>
    </source>
</evidence>
<dbReference type="InterPro" id="IPR050556">
    <property type="entry name" value="Type_II_TA_system_RNase"/>
</dbReference>
<keyword evidence="2 8" id="KW-1277">Toxin-antitoxin system</keyword>
<feature type="binding site" evidence="8">
    <location>
        <position position="98"/>
    </location>
    <ligand>
        <name>Mg(2+)</name>
        <dbReference type="ChEBI" id="CHEBI:18420"/>
    </ligand>
</feature>
<organism evidence="10 11">
    <name type="scientific">Cardiobacterium hominis</name>
    <dbReference type="NCBI Taxonomy" id="2718"/>
    <lineage>
        <taxon>Bacteria</taxon>
        <taxon>Pseudomonadati</taxon>
        <taxon>Pseudomonadota</taxon>
        <taxon>Gammaproteobacteria</taxon>
        <taxon>Cardiobacteriales</taxon>
        <taxon>Cardiobacteriaceae</taxon>
        <taxon>Cardiobacterium</taxon>
    </lineage>
</organism>
<dbReference type="Pfam" id="PF01850">
    <property type="entry name" value="PIN"/>
    <property type="match status" value="1"/>
</dbReference>